<name>A0A8J3XR75_9ACTN</name>
<dbReference type="InterPro" id="IPR012349">
    <property type="entry name" value="Split_barrel_FMN-bd"/>
</dbReference>
<dbReference type="RefSeq" id="WP_203979438.1">
    <property type="nucleotide sequence ID" value="NZ_BAAAKY010000004.1"/>
</dbReference>
<dbReference type="AlphaFoldDB" id="A0A8J3XR75"/>
<evidence type="ECO:0000313" key="2">
    <source>
        <dbReference type="Proteomes" id="UP000644610"/>
    </source>
</evidence>
<dbReference type="Gene3D" id="2.30.110.10">
    <property type="entry name" value="Electron Transport, Fmn-binding Protein, Chain A"/>
    <property type="match status" value="1"/>
</dbReference>
<keyword evidence="2" id="KW-1185">Reference proteome</keyword>
<gene>
    <name evidence="1" type="ORF">Psi02_63340</name>
</gene>
<reference evidence="1" key="1">
    <citation type="submission" date="2021-01" db="EMBL/GenBank/DDBJ databases">
        <title>Whole genome shotgun sequence of Planotetraspora silvatica NBRC 100141.</title>
        <authorList>
            <person name="Komaki H."/>
            <person name="Tamura T."/>
        </authorList>
    </citation>
    <scope>NUCLEOTIDE SEQUENCE</scope>
    <source>
        <strain evidence="1">NBRC 100141</strain>
    </source>
</reference>
<dbReference type="InterPro" id="IPR024747">
    <property type="entry name" value="Pyridox_Oxase-rel"/>
</dbReference>
<proteinExistence type="predicted"/>
<dbReference type="Proteomes" id="UP000644610">
    <property type="component" value="Unassembled WGS sequence"/>
</dbReference>
<evidence type="ECO:0000313" key="1">
    <source>
        <dbReference type="EMBL" id="GII49910.1"/>
    </source>
</evidence>
<dbReference type="Pfam" id="PF12900">
    <property type="entry name" value="Pyridox_ox_2"/>
    <property type="match status" value="1"/>
</dbReference>
<comment type="caution">
    <text evidence="1">The sequence shown here is derived from an EMBL/GenBank/DDBJ whole genome shotgun (WGS) entry which is preliminary data.</text>
</comment>
<accession>A0A8J3XR75</accession>
<dbReference type="EMBL" id="BOOQ01000047">
    <property type="protein sequence ID" value="GII49910.1"/>
    <property type="molecule type" value="Genomic_DNA"/>
</dbReference>
<dbReference type="SUPFAM" id="SSF50475">
    <property type="entry name" value="FMN-binding split barrel"/>
    <property type="match status" value="1"/>
</dbReference>
<protein>
    <submittedName>
        <fullName evidence="1">Pyridoxamine 5'-phosphate oxidase</fullName>
    </submittedName>
</protein>
<organism evidence="1 2">
    <name type="scientific">Planotetraspora silvatica</name>
    <dbReference type="NCBI Taxonomy" id="234614"/>
    <lineage>
        <taxon>Bacteria</taxon>
        <taxon>Bacillati</taxon>
        <taxon>Actinomycetota</taxon>
        <taxon>Actinomycetes</taxon>
        <taxon>Streptosporangiales</taxon>
        <taxon>Streptosporangiaceae</taxon>
        <taxon>Planotetraspora</taxon>
    </lineage>
</organism>
<sequence>MKLDSAGLEILSRDECLDLLASTPIGRIVFTDRALPAVQPVAFCLIDGNVVIRTTIGSKVAGAAKNSIVAFEVDDFDAAMRVGWSVTAIGHARAVVEPDEISRLSLLPLTPWAPRSHDHFIHFIVMAPEEISGRRVRN</sequence>